<sequence length="658" mass="69188">MSNTRPWLLALLLVASGCDEEAATPAPPPVESAAAPDSGPAVELARLEGLSGDVQVERGGKKVPAQAGPLYSGDAVETGSSGAATLSFPDGRSVEVGADARVGVGQDAGGVVLTVERGIVLSRVPAKPAGAPAGKKVALTLLTPFGLTRVGSEPSEVSVQVTKDSGRVEVKLGAIEFVAKDGKQLRASEGDSVEVSAGQAELRLKGSRRVELEPIDVMVRVGSGRAELRGKDAKRWRSVRADGEVLAPGDGVRTRAGGSVDLALKNSSSQLTLGPSAEMVLEGAGQGGTSDEARLELRQGRLGLQLAQGRESRVVLPGLTLEGDGASRLAVRRTGSGYLVDAQTGRVTLVRGETRQPLRAGERAVVSGETGEARIESLGPAPLLLGAGDGAEVYHQDMPEVAFGWEKEGEVTVEVATDAEFTRPLLTGTVFQPFVNVPAPARGTLFWRVKGKDGQEVAKGSAVFAPERLGRDLDRVRNVVPEGLEKTTIFYQDKPPAVTFTYSEEMSAARYRVAVYRAGALDKPVAERTVTEARAALDAGALSEGSYLWSVTPLSETGEQLKGGRMNKLELVYDNSVPMLLVSQPRQGQRSAAKVRATGVAPVNARVSINGRPASLDGKHRFDTWVEPVGSPPLLVFRMTRPGAPDVHTVRTLKERGP</sequence>
<feature type="region of interest" description="Disordered" evidence="1">
    <location>
        <begin position="20"/>
        <end position="39"/>
    </location>
</feature>
<evidence type="ECO:0000256" key="1">
    <source>
        <dbReference type="SAM" id="MobiDB-lite"/>
    </source>
</evidence>
<dbReference type="Proteomes" id="UP000183760">
    <property type="component" value="Unassembled WGS sequence"/>
</dbReference>
<dbReference type="PANTHER" id="PTHR38731:SF3">
    <property type="entry name" value="BLL6125 PROTEIN"/>
    <property type="match status" value="1"/>
</dbReference>
<feature type="region of interest" description="Disordered" evidence="1">
    <location>
        <begin position="59"/>
        <end position="83"/>
    </location>
</feature>
<organism evidence="2 5">
    <name type="scientific">Myxococcus fulvus</name>
    <dbReference type="NCBI Taxonomy" id="33"/>
    <lineage>
        <taxon>Bacteria</taxon>
        <taxon>Pseudomonadati</taxon>
        <taxon>Myxococcota</taxon>
        <taxon>Myxococcia</taxon>
        <taxon>Myxococcales</taxon>
        <taxon>Cystobacterineae</taxon>
        <taxon>Myxococcaceae</taxon>
        <taxon>Myxococcus</taxon>
    </lineage>
</organism>
<protein>
    <submittedName>
        <fullName evidence="3">FecR family protein</fullName>
    </submittedName>
</protein>
<evidence type="ECO:0000313" key="2">
    <source>
        <dbReference type="EMBL" id="GEN12670.1"/>
    </source>
</evidence>
<name>A0A511TET7_MYXFU</name>
<dbReference type="PANTHER" id="PTHR38731">
    <property type="entry name" value="LIPL45-RELATED LIPOPROTEIN-RELATED"/>
    <property type="match status" value="1"/>
</dbReference>
<dbReference type="AlphaFoldDB" id="A0A511TET7"/>
<accession>A0A511TET7</accession>
<reference evidence="3 4" key="1">
    <citation type="submission" date="2016-10" db="EMBL/GenBank/DDBJ databases">
        <authorList>
            <person name="Varghese N."/>
            <person name="Submissions S."/>
        </authorList>
    </citation>
    <scope>NUCLEOTIDE SEQUENCE [LARGE SCALE GENOMIC DNA]</scope>
    <source>
        <strain evidence="3 4">DSM 16525</strain>
    </source>
</reference>
<keyword evidence="4" id="KW-1185">Reference proteome</keyword>
<dbReference type="PROSITE" id="PS51257">
    <property type="entry name" value="PROKAR_LIPOPROTEIN"/>
    <property type="match status" value="1"/>
</dbReference>
<gene>
    <name evidence="2" type="ORF">MFU01_77070</name>
    <name evidence="3" type="ORF">SAMN05443572_11138</name>
</gene>
<reference evidence="2 5" key="2">
    <citation type="submission" date="2019-07" db="EMBL/GenBank/DDBJ databases">
        <title>Whole genome shotgun sequence of Myxococcus fulvus NBRC 100333.</title>
        <authorList>
            <person name="Hosoyama A."/>
            <person name="Uohara A."/>
            <person name="Ohji S."/>
            <person name="Ichikawa N."/>
        </authorList>
    </citation>
    <scope>NUCLEOTIDE SEQUENCE [LARGE SCALE GENOMIC DNA]</scope>
    <source>
        <strain evidence="2 5">NBRC 100333</strain>
    </source>
</reference>
<dbReference type="RefSeq" id="WP_074957912.1">
    <property type="nucleotide sequence ID" value="NZ_BJXR01000068.1"/>
</dbReference>
<dbReference type="EMBL" id="FOIB01000011">
    <property type="protein sequence ID" value="SEU35901.1"/>
    <property type="molecule type" value="Genomic_DNA"/>
</dbReference>
<evidence type="ECO:0000313" key="4">
    <source>
        <dbReference type="Proteomes" id="UP000183760"/>
    </source>
</evidence>
<evidence type="ECO:0000313" key="3">
    <source>
        <dbReference type="EMBL" id="SEU35901.1"/>
    </source>
</evidence>
<dbReference type="EMBL" id="BJXR01000068">
    <property type="protein sequence ID" value="GEN12670.1"/>
    <property type="molecule type" value="Genomic_DNA"/>
</dbReference>
<dbReference type="OrthoDB" id="5377481at2"/>
<dbReference type="Proteomes" id="UP000321514">
    <property type="component" value="Unassembled WGS sequence"/>
</dbReference>
<proteinExistence type="predicted"/>
<comment type="caution">
    <text evidence="2">The sequence shown here is derived from an EMBL/GenBank/DDBJ whole genome shotgun (WGS) entry which is preliminary data.</text>
</comment>
<evidence type="ECO:0000313" key="5">
    <source>
        <dbReference type="Proteomes" id="UP000321514"/>
    </source>
</evidence>